<dbReference type="RefSeq" id="WP_301192738.1">
    <property type="nucleotide sequence ID" value="NZ_JAPDPJ010000087.1"/>
</dbReference>
<feature type="chain" id="PRO_5042158687" evidence="1">
    <location>
        <begin position="22"/>
        <end position="491"/>
    </location>
</feature>
<feature type="signal peptide" evidence="1">
    <location>
        <begin position="1"/>
        <end position="21"/>
    </location>
</feature>
<accession>A0AAE3SH44</accession>
<comment type="caution">
    <text evidence="2">The sequence shown here is derived from an EMBL/GenBank/DDBJ whole genome shotgun (WGS) entry which is preliminary data.</text>
</comment>
<evidence type="ECO:0000313" key="3">
    <source>
        <dbReference type="Proteomes" id="UP001209229"/>
    </source>
</evidence>
<keyword evidence="1" id="KW-0732">Signal</keyword>
<organism evidence="2 3">
    <name type="scientific">Plebeiibacterium sediminum</name>
    <dbReference type="NCBI Taxonomy" id="2992112"/>
    <lineage>
        <taxon>Bacteria</taxon>
        <taxon>Pseudomonadati</taxon>
        <taxon>Bacteroidota</taxon>
        <taxon>Bacteroidia</taxon>
        <taxon>Marinilabiliales</taxon>
        <taxon>Marinilabiliaceae</taxon>
        <taxon>Plebeiibacterium</taxon>
    </lineage>
</organism>
<name>A0AAE3SH44_9BACT</name>
<keyword evidence="3" id="KW-1185">Reference proteome</keyword>
<dbReference type="NCBIfam" id="TIGR04183">
    <property type="entry name" value="Por_Secre_tail"/>
    <property type="match status" value="1"/>
</dbReference>
<evidence type="ECO:0000256" key="1">
    <source>
        <dbReference type="SAM" id="SignalP"/>
    </source>
</evidence>
<protein>
    <submittedName>
        <fullName evidence="2">T9SS type A sorting domain-containing protein</fullName>
    </submittedName>
</protein>
<dbReference type="AlphaFoldDB" id="A0AAE3SH44"/>
<sequence length="491" mass="56775">MKKTITLLLAFLVCFSLSAKKVNPFTHKKTVNIKTGISQLKSAQAELQPTSILFELWDGSAWYTETTMYYEYETISNGTVIIITTDAYQQKFTYNDYGELIEMTTSSWNGSSWTITSGYKYDFEYDSNDNIISEIYSDYNQVSGWVEHSGYKTEYTYTGDLLTSEIYYDRTGGAWIPQSKTEWFYDTNDILDGAFEYTYNGSDYELSGRYINVSWFIWDASSHVDNSYPYTYTFQEYSGSGDIYDDANYTNSEKMVGEYPDGTNGGVPVTTIETYQIWDTDWVNDYRWTWTQSVDTESELEESWNGSAWISSNYYEYYHTALMTYIISNDYTNGVLTYGKKSTETYDQYGNLTEEKNESHTGDENWQMDIGQLFLITYQNGTSNISIRITQNWDEVSTAYVNYSRETYSYTPTDILEKPTGGFDVYPTNFDSRIYINSSENSFVSIYNISGSLILKEKVFVGINYISTTNLKSGYYILKVGDETFRLVKNN</sequence>
<proteinExistence type="predicted"/>
<reference evidence="2" key="1">
    <citation type="submission" date="2022-10" db="EMBL/GenBank/DDBJ databases">
        <authorList>
            <person name="Yu W.X."/>
        </authorList>
    </citation>
    <scope>NUCLEOTIDE SEQUENCE</scope>
    <source>
        <strain evidence="2">AAT</strain>
    </source>
</reference>
<dbReference type="EMBL" id="JAPDPJ010000087">
    <property type="protein sequence ID" value="MCW3789180.1"/>
    <property type="molecule type" value="Genomic_DNA"/>
</dbReference>
<gene>
    <name evidence="2" type="ORF">OM075_22135</name>
</gene>
<evidence type="ECO:0000313" key="2">
    <source>
        <dbReference type="EMBL" id="MCW3789180.1"/>
    </source>
</evidence>
<dbReference type="InterPro" id="IPR026444">
    <property type="entry name" value="Secre_tail"/>
</dbReference>
<dbReference type="Gene3D" id="2.40.128.720">
    <property type="match status" value="1"/>
</dbReference>
<dbReference type="Proteomes" id="UP001209229">
    <property type="component" value="Unassembled WGS sequence"/>
</dbReference>